<feature type="region of interest" description="Disordered" evidence="1">
    <location>
        <begin position="1"/>
        <end position="22"/>
    </location>
</feature>
<evidence type="ECO:0000256" key="1">
    <source>
        <dbReference type="SAM" id="MobiDB-lite"/>
    </source>
</evidence>
<dbReference type="AlphaFoldDB" id="A0A6G1SRL1"/>
<proteinExistence type="predicted"/>
<feature type="compositionally biased region" description="Basic and acidic residues" evidence="1">
    <location>
        <begin position="1"/>
        <end position="15"/>
    </location>
</feature>
<feature type="region of interest" description="Disordered" evidence="1">
    <location>
        <begin position="208"/>
        <end position="231"/>
    </location>
</feature>
<accession>A0A6G1SRL1</accession>
<evidence type="ECO:0000313" key="2">
    <source>
        <dbReference type="EMBL" id="MDE52520.1"/>
    </source>
</evidence>
<gene>
    <name evidence="2" type="ORF">g.87</name>
</gene>
<sequence>MNEIELKKQPRDSSRKRNHKKMMRKSWEHLVLLGACSLALGASSVLCNGHPPNTSPALLSAPALGPRNNAFTHANSYGFYSKQDKYQQQQQQIQQHHPRQDLVARQSNIVPTASSDFVGLNPIASPTSTSTGLTVPGVYHSIIDRTDGPSRRQASSAIQTSAPLTTDGDLNTAAGHHHGHAYGKYYEYRAVPKKKTWKFGYKRGNSKHTISRHEHGKAGKHPHFKTKVKWHDTKSKGKGIHLWDYNHHDKKHYHHHG</sequence>
<feature type="compositionally biased region" description="Basic residues" evidence="1">
    <location>
        <begin position="218"/>
        <end position="228"/>
    </location>
</feature>
<feature type="region of interest" description="Disordered" evidence="1">
    <location>
        <begin position="143"/>
        <end position="175"/>
    </location>
</feature>
<reference evidence="2" key="1">
    <citation type="submission" date="2018-10" db="EMBL/GenBank/DDBJ databases">
        <title>Transcriptome assembly of Aceria tosichella (Wheat curl mite) Type 2.</title>
        <authorList>
            <person name="Scully E.D."/>
            <person name="Geib S.M."/>
            <person name="Palmer N.A."/>
            <person name="Gupta A.K."/>
            <person name="Sarath G."/>
            <person name="Tatineni S."/>
        </authorList>
    </citation>
    <scope>NUCLEOTIDE SEQUENCE</scope>
    <source>
        <strain evidence="2">LincolnNE</strain>
    </source>
</reference>
<dbReference type="EMBL" id="GGYP01007749">
    <property type="protein sequence ID" value="MDE52520.1"/>
    <property type="molecule type" value="Transcribed_RNA"/>
</dbReference>
<name>A0A6G1SRL1_9ACAR</name>
<organism evidence="2">
    <name type="scientific">Aceria tosichella</name>
    <name type="common">wheat curl mite</name>
    <dbReference type="NCBI Taxonomy" id="561515"/>
    <lineage>
        <taxon>Eukaryota</taxon>
        <taxon>Metazoa</taxon>
        <taxon>Ecdysozoa</taxon>
        <taxon>Arthropoda</taxon>
        <taxon>Chelicerata</taxon>
        <taxon>Arachnida</taxon>
        <taxon>Acari</taxon>
        <taxon>Acariformes</taxon>
        <taxon>Trombidiformes</taxon>
        <taxon>Prostigmata</taxon>
        <taxon>Eupodina</taxon>
        <taxon>Eriophyoidea</taxon>
        <taxon>Eriophyidae</taxon>
        <taxon>Eriophyinae</taxon>
        <taxon>Aceriini</taxon>
        <taxon>Aceria</taxon>
    </lineage>
</organism>
<feature type="compositionally biased region" description="Polar residues" evidence="1">
    <location>
        <begin position="152"/>
        <end position="164"/>
    </location>
</feature>
<protein>
    <submittedName>
        <fullName evidence="2">Uncharacterized protein</fullName>
    </submittedName>
</protein>